<comment type="caution">
    <text evidence="3">The sequence shown here is derived from an EMBL/GenBank/DDBJ whole genome shotgun (WGS) entry which is preliminary data.</text>
</comment>
<dbReference type="PROSITE" id="PS50174">
    <property type="entry name" value="G_PATCH"/>
    <property type="match status" value="1"/>
</dbReference>
<feature type="compositionally biased region" description="Low complexity" evidence="1">
    <location>
        <begin position="86"/>
        <end position="95"/>
    </location>
</feature>
<dbReference type="PANTHER" id="PTHR20923">
    <property type="entry name" value="BAT4 PROTEIN-RELATED"/>
    <property type="match status" value="1"/>
</dbReference>
<gene>
    <name evidence="3" type="ORF">Cpir12675_002578</name>
</gene>
<dbReference type="PANTHER" id="PTHR20923:SF1">
    <property type="entry name" value="G PATCH DOMAIN AND ANKYRIN REPEAT-CONTAINING PROTEIN 1"/>
    <property type="match status" value="1"/>
</dbReference>
<feature type="domain" description="G-patch" evidence="2">
    <location>
        <begin position="142"/>
        <end position="190"/>
    </location>
</feature>
<dbReference type="InterPro" id="IPR000467">
    <property type="entry name" value="G_patch_dom"/>
</dbReference>
<dbReference type="EMBL" id="JAWDJO010000052">
    <property type="protein sequence ID" value="KAL1896930.1"/>
    <property type="molecule type" value="Genomic_DNA"/>
</dbReference>
<evidence type="ECO:0000313" key="3">
    <source>
        <dbReference type="EMBL" id="KAL1896930.1"/>
    </source>
</evidence>
<name>A0ABR3Z9B5_9PEZI</name>
<keyword evidence="4" id="KW-1185">Reference proteome</keyword>
<dbReference type="InterPro" id="IPR039146">
    <property type="entry name" value="GPANK1"/>
</dbReference>
<organism evidence="3 4">
    <name type="scientific">Ceratocystis pirilliformis</name>
    <dbReference type="NCBI Taxonomy" id="259994"/>
    <lineage>
        <taxon>Eukaryota</taxon>
        <taxon>Fungi</taxon>
        <taxon>Dikarya</taxon>
        <taxon>Ascomycota</taxon>
        <taxon>Pezizomycotina</taxon>
        <taxon>Sordariomycetes</taxon>
        <taxon>Hypocreomycetidae</taxon>
        <taxon>Microascales</taxon>
        <taxon>Ceratocystidaceae</taxon>
        <taxon>Ceratocystis</taxon>
    </lineage>
</organism>
<proteinExistence type="predicted"/>
<protein>
    <recommendedName>
        <fullName evidence="2">G-patch domain-containing protein</fullName>
    </recommendedName>
</protein>
<dbReference type="Proteomes" id="UP001583280">
    <property type="component" value="Unassembled WGS sequence"/>
</dbReference>
<evidence type="ECO:0000256" key="1">
    <source>
        <dbReference type="SAM" id="MobiDB-lite"/>
    </source>
</evidence>
<dbReference type="Pfam" id="PF01585">
    <property type="entry name" value="G-patch"/>
    <property type="match status" value="1"/>
</dbReference>
<reference evidence="3 4" key="1">
    <citation type="journal article" date="2024" name="IMA Fungus">
        <title>IMA Genome - F19 : A genome assembly and annotation guide to empower mycologists, including annotated draft genome sequences of Ceratocystis pirilliformis, Diaporthe australafricana, Fusarium ophioides, Paecilomyces lecythidis, and Sporothrix stenoceras.</title>
        <authorList>
            <person name="Aylward J."/>
            <person name="Wilson A.M."/>
            <person name="Visagie C.M."/>
            <person name="Spraker J."/>
            <person name="Barnes I."/>
            <person name="Buitendag C."/>
            <person name="Ceriani C."/>
            <person name="Del Mar Angel L."/>
            <person name="du Plessis D."/>
            <person name="Fuchs T."/>
            <person name="Gasser K."/>
            <person name="Kramer D."/>
            <person name="Li W."/>
            <person name="Munsamy K."/>
            <person name="Piso A."/>
            <person name="Price J.L."/>
            <person name="Sonnekus B."/>
            <person name="Thomas C."/>
            <person name="van der Nest A."/>
            <person name="van Dijk A."/>
            <person name="van Heerden A."/>
            <person name="van Vuuren N."/>
            <person name="Yilmaz N."/>
            <person name="Duong T.A."/>
            <person name="van der Merwe N.A."/>
            <person name="Wingfield M.J."/>
            <person name="Wingfield B.D."/>
        </authorList>
    </citation>
    <scope>NUCLEOTIDE SEQUENCE [LARGE SCALE GENOMIC DNA]</scope>
    <source>
        <strain evidence="3 4">CMW 12675</strain>
    </source>
</reference>
<feature type="region of interest" description="Disordered" evidence="1">
    <location>
        <begin position="73"/>
        <end position="95"/>
    </location>
</feature>
<sequence>MSPTDCPKYELELDDIPLCLKTPFSSGIRRQKVAFVKASLPGDLPDNHRSTKTGDSNVSDLYLQLVAGAGSASEKVTDYENELESPEPASATTASTSEVTMCDVCKITVDTSQGHNRWNEHEASVAHELSLPHSHPPSALDRSRMGLGYLKSYGWDPDSRRGLGVAEQGMQYPIKAKVKDGNLGIGYKDSSVGVGTGTGVSKAKPHVLTARERHRARQKEQETARRLHEEFFYNDDVLRYLSHGSI</sequence>
<feature type="region of interest" description="Disordered" evidence="1">
    <location>
        <begin position="196"/>
        <end position="219"/>
    </location>
</feature>
<dbReference type="SMART" id="SM00443">
    <property type="entry name" value="G_patch"/>
    <property type="match status" value="1"/>
</dbReference>
<evidence type="ECO:0000313" key="4">
    <source>
        <dbReference type="Proteomes" id="UP001583280"/>
    </source>
</evidence>
<evidence type="ECO:0000259" key="2">
    <source>
        <dbReference type="PROSITE" id="PS50174"/>
    </source>
</evidence>
<accession>A0ABR3Z9B5</accession>